<dbReference type="OrthoDB" id="6638271at2"/>
<proteinExistence type="predicted"/>
<dbReference type="STRING" id="1111728.GCA_000427805_04470"/>
<evidence type="ECO:0008006" key="6">
    <source>
        <dbReference type="Google" id="ProtNLM"/>
    </source>
</evidence>
<keyword evidence="1" id="KW-0812">Transmembrane</keyword>
<dbReference type="AlphaFoldDB" id="A0A2C6DJB1"/>
<reference evidence="2" key="1">
    <citation type="submission" date="2017-09" db="EMBL/GenBank/DDBJ databases">
        <title>FDA dAtabase for Regulatory Grade micrObial Sequences (FDA-ARGOS): Supporting development and validation of Infectious Disease Dx tests.</title>
        <authorList>
            <person name="Minogue T."/>
            <person name="Wolcott M."/>
            <person name="Wasieloski L."/>
            <person name="Aguilar W."/>
            <person name="Moore D."/>
            <person name="Tallon L.J."/>
            <person name="Sadzewicz L."/>
            <person name="Ott S."/>
            <person name="Zhao X."/>
            <person name="Nagaraj S."/>
            <person name="Vavikolanu K."/>
            <person name="Aluvathingal J."/>
            <person name="Nadendla S."/>
            <person name="Sichtig H."/>
        </authorList>
    </citation>
    <scope>NUCLEOTIDE SEQUENCE</scope>
    <source>
        <strain evidence="2">FDAARGOS_387</strain>
    </source>
</reference>
<dbReference type="Proteomes" id="UP000373449">
    <property type="component" value="Unassembled WGS sequence"/>
</dbReference>
<dbReference type="EMBL" id="PDDX01000001">
    <property type="protein sequence ID" value="PHI28535.1"/>
    <property type="molecule type" value="Genomic_DNA"/>
</dbReference>
<evidence type="ECO:0000313" key="5">
    <source>
        <dbReference type="Proteomes" id="UP000373449"/>
    </source>
</evidence>
<dbReference type="EMBL" id="CAADJA010000002">
    <property type="protein sequence ID" value="VFS46491.1"/>
    <property type="molecule type" value="Genomic_DNA"/>
</dbReference>
<name>A0A2C6DJB1_9GAMM</name>
<evidence type="ECO:0000313" key="2">
    <source>
        <dbReference type="EMBL" id="PHI28535.1"/>
    </source>
</evidence>
<feature type="transmembrane region" description="Helical" evidence="1">
    <location>
        <begin position="50"/>
        <end position="71"/>
    </location>
</feature>
<organism evidence="2 4">
    <name type="scientific">Budvicia aquatica</name>
    <dbReference type="NCBI Taxonomy" id="82979"/>
    <lineage>
        <taxon>Bacteria</taxon>
        <taxon>Pseudomonadati</taxon>
        <taxon>Pseudomonadota</taxon>
        <taxon>Gammaproteobacteria</taxon>
        <taxon>Enterobacterales</taxon>
        <taxon>Budviciaceae</taxon>
        <taxon>Budvicia</taxon>
    </lineage>
</organism>
<sequence>MAEHKSNNQKVNALLAAVRTQVANAQTETDLIKAIEDVKAFGAPIKFNHLINYIIAAVLGCLSVLGFLYLYQNGKHANNLVTFATALLVMFSIGTLTLIYSKNKKIRTLEDYIFNRDLQLDNRLTPVAVSAEQHARELGFRFHEFNRGNYSREIRALYQASYQGKEYSFDYHFYHFHYVDKRTTMHTNSKGQWRTKTVYDHYDRYGLYLPFHFISNLALISKSISGVSGYNYKPASIQFNKIYKVIAESEIAAAKFLKPTVVLACEQIAQSFREVNFEFNEETELCMSFRDDDVLTLERKHGFDRPDEFIQEIKGVQILPKLQIALEHIHTLMTYSDNNFRKDNP</sequence>
<evidence type="ECO:0000313" key="3">
    <source>
        <dbReference type="EMBL" id="VFS46491.1"/>
    </source>
</evidence>
<dbReference type="RefSeq" id="WP_029093763.1">
    <property type="nucleotide sequence ID" value="NZ_BRLG01000028.1"/>
</dbReference>
<gene>
    <name evidence="2" type="ORF">CRN84_03910</name>
    <name evidence="3" type="ORF">NCTC12282_01400</name>
</gene>
<keyword evidence="1" id="KW-1133">Transmembrane helix</keyword>
<keyword evidence="1" id="KW-0472">Membrane</keyword>
<protein>
    <recommendedName>
        <fullName evidence="6">DUF3137 domain-containing protein</fullName>
    </recommendedName>
</protein>
<accession>A0A2C6DJB1</accession>
<evidence type="ECO:0000313" key="4">
    <source>
        <dbReference type="Proteomes" id="UP000224974"/>
    </source>
</evidence>
<dbReference type="Proteomes" id="UP000224974">
    <property type="component" value="Unassembled WGS sequence"/>
</dbReference>
<keyword evidence="4" id="KW-1185">Reference proteome</keyword>
<reference evidence="3 5" key="3">
    <citation type="submission" date="2019-03" db="EMBL/GenBank/DDBJ databases">
        <authorList>
            <consortium name="Pathogen Informatics"/>
        </authorList>
    </citation>
    <scope>NUCLEOTIDE SEQUENCE [LARGE SCALE GENOMIC DNA]</scope>
    <source>
        <strain evidence="3 5">NCTC12282</strain>
    </source>
</reference>
<reference evidence="4" key="2">
    <citation type="submission" date="2017-09" db="EMBL/GenBank/DDBJ databases">
        <title>FDA dAtabase for Regulatory Grade micrObial Sequences (FDA-ARGOS): Supporting development and validation of Infectious Disease Dx tests.</title>
        <authorList>
            <person name="Minogue T."/>
            <person name="Wolcott M."/>
            <person name="Wasieloski L."/>
            <person name="Aguilar W."/>
            <person name="Moore D."/>
            <person name="Tallon L."/>
            <person name="Sadzewicz L."/>
            <person name="Ott S."/>
            <person name="Zhao X."/>
            <person name="Nagaraj S."/>
            <person name="Vavikolanu K."/>
            <person name="Aluvathingal J."/>
            <person name="Nadendla S."/>
            <person name="Sichtig H."/>
        </authorList>
    </citation>
    <scope>NUCLEOTIDE SEQUENCE [LARGE SCALE GENOMIC DNA]</scope>
    <source>
        <strain evidence="4">FDAARGOS_387</strain>
    </source>
</reference>
<evidence type="ECO:0000256" key="1">
    <source>
        <dbReference type="SAM" id="Phobius"/>
    </source>
</evidence>
<feature type="transmembrane region" description="Helical" evidence="1">
    <location>
        <begin position="77"/>
        <end position="100"/>
    </location>
</feature>